<evidence type="ECO:0000313" key="3">
    <source>
        <dbReference type="Proteomes" id="UP000035009"/>
    </source>
</evidence>
<dbReference type="eggNOG" id="ENOG5032T1U">
    <property type="taxonomic scope" value="Bacteria"/>
</dbReference>
<comment type="caution">
    <text evidence="2">The sequence shown here is derived from an EMBL/GenBank/DDBJ whole genome shotgun (WGS) entry which is preliminary data.</text>
</comment>
<proteinExistence type="predicted"/>
<dbReference type="Pfam" id="PF05437">
    <property type="entry name" value="AzlD"/>
    <property type="match status" value="1"/>
</dbReference>
<evidence type="ECO:0008006" key="4">
    <source>
        <dbReference type="Google" id="ProtNLM"/>
    </source>
</evidence>
<dbReference type="Proteomes" id="UP000035009">
    <property type="component" value="Unassembled WGS sequence"/>
</dbReference>
<keyword evidence="1" id="KW-0472">Membrane</keyword>
<protein>
    <recommendedName>
        <fullName evidence="4">Branched-chain amino acid transporter</fullName>
    </recommendedName>
</protein>
<accession>M3VE05</accession>
<dbReference type="STRING" id="410332.SAMN04488550_0400"/>
<evidence type="ECO:0000313" key="2">
    <source>
        <dbReference type="EMBL" id="GAC78889.1"/>
    </source>
</evidence>
<dbReference type="OrthoDB" id="4484240at2"/>
<organism evidence="2 3">
    <name type="scientific">Gordonia malaquae NBRC 108250</name>
    <dbReference type="NCBI Taxonomy" id="1223542"/>
    <lineage>
        <taxon>Bacteria</taxon>
        <taxon>Bacillati</taxon>
        <taxon>Actinomycetota</taxon>
        <taxon>Actinomycetes</taxon>
        <taxon>Mycobacteriales</taxon>
        <taxon>Gordoniaceae</taxon>
        <taxon>Gordonia</taxon>
    </lineage>
</organism>
<name>M3VE05_GORML</name>
<feature type="transmembrane region" description="Helical" evidence="1">
    <location>
        <begin position="39"/>
        <end position="59"/>
    </location>
</feature>
<dbReference type="AlphaFoldDB" id="M3VE05"/>
<keyword evidence="1" id="KW-0812">Transmembrane</keyword>
<dbReference type="RefSeq" id="WP_008377058.1">
    <property type="nucleotide sequence ID" value="NZ_BAOP01000005.1"/>
</dbReference>
<dbReference type="InterPro" id="IPR008407">
    <property type="entry name" value="Brnchd-chn_aa_trnsp_AzlD"/>
</dbReference>
<feature type="transmembrane region" description="Helical" evidence="1">
    <location>
        <begin position="71"/>
        <end position="100"/>
    </location>
</feature>
<keyword evidence="3" id="KW-1185">Reference proteome</keyword>
<keyword evidence="1" id="KW-1133">Transmembrane helix</keyword>
<gene>
    <name evidence="2" type="ORF">GM1_005_00720</name>
</gene>
<dbReference type="EMBL" id="BAOP01000005">
    <property type="protein sequence ID" value="GAC78889.1"/>
    <property type="molecule type" value="Genomic_DNA"/>
</dbReference>
<evidence type="ECO:0000256" key="1">
    <source>
        <dbReference type="SAM" id="Phobius"/>
    </source>
</evidence>
<reference evidence="2 3" key="1">
    <citation type="submission" date="2013-02" db="EMBL/GenBank/DDBJ databases">
        <title>Whole genome shotgun sequence of Gordonia malaquae NBRC 108250.</title>
        <authorList>
            <person name="Yoshida I."/>
            <person name="Hosoyama A."/>
            <person name="Tsuchikane K."/>
            <person name="Ando Y."/>
            <person name="Baba S."/>
            <person name="Ohji S."/>
            <person name="Hamada M."/>
            <person name="Tamura T."/>
            <person name="Yamazoe A."/>
            <person name="Yamazaki S."/>
            <person name="Fujita N."/>
        </authorList>
    </citation>
    <scope>NUCLEOTIDE SEQUENCE [LARGE SCALE GENOMIC DNA]</scope>
    <source>
        <strain evidence="2 3">NBRC 108250</strain>
    </source>
</reference>
<sequence>MTGWQFVGAVALLAGGTYTIRLAGLLVRTRAQVSPAVEAILERATIVLLVAVALTGALFTGDDVTGPARPIGVAVGVAAAWFKAPLVVVIVAAAATTALLRVVGVP</sequence>
<feature type="transmembrane region" description="Helical" evidence="1">
    <location>
        <begin position="6"/>
        <end position="27"/>
    </location>
</feature>